<reference evidence="1" key="1">
    <citation type="submission" date="2017-08" db="EMBL/GenBank/DDBJ databases">
        <authorList>
            <person name="Imhoff J.F."/>
            <person name="Rahn T."/>
            <person name="Kuenzel S."/>
            <person name="Neulinger S.C."/>
        </authorList>
    </citation>
    <scope>NUCLEOTIDE SEQUENCE</scope>
    <source>
        <strain evidence="1">DSM 11080</strain>
    </source>
</reference>
<proteinExistence type="predicted"/>
<name>A0AAJ0U1V9_9GAMM</name>
<gene>
    <name evidence="1" type="ORF">CKO40_04060</name>
</gene>
<dbReference type="Proteomes" id="UP001296776">
    <property type="component" value="Unassembled WGS sequence"/>
</dbReference>
<reference evidence="1" key="2">
    <citation type="journal article" date="2020" name="Microorganisms">
        <title>Osmotic Adaptation and Compatible Solute Biosynthesis of Phototrophic Bacteria as Revealed from Genome Analyses.</title>
        <authorList>
            <person name="Imhoff J.F."/>
            <person name="Rahn T."/>
            <person name="Kunzel S."/>
            <person name="Keller A."/>
            <person name="Neulinger S.C."/>
        </authorList>
    </citation>
    <scope>NUCLEOTIDE SEQUENCE</scope>
    <source>
        <strain evidence="1">DSM 11080</strain>
    </source>
</reference>
<dbReference type="RefSeq" id="WP_200344906.1">
    <property type="nucleotide sequence ID" value="NZ_NRSJ01000004.1"/>
</dbReference>
<organism evidence="1 2">
    <name type="scientific">Halochromatium glycolicum</name>
    <dbReference type="NCBI Taxonomy" id="85075"/>
    <lineage>
        <taxon>Bacteria</taxon>
        <taxon>Pseudomonadati</taxon>
        <taxon>Pseudomonadota</taxon>
        <taxon>Gammaproteobacteria</taxon>
        <taxon>Chromatiales</taxon>
        <taxon>Chromatiaceae</taxon>
        <taxon>Halochromatium</taxon>
    </lineage>
</organism>
<protein>
    <submittedName>
        <fullName evidence="1">Uncharacterized protein</fullName>
    </submittedName>
</protein>
<dbReference type="AlphaFoldDB" id="A0AAJ0U1V9"/>
<sequence length="71" mass="7780">MAASDDSEPRPTIRYPRARLSPAKVALMILTIPRTEVEAGNIAPVAQQLESGLIFSPSDGLQRRRCLSRTC</sequence>
<accession>A0AAJ0U1V9</accession>
<keyword evidence="2" id="KW-1185">Reference proteome</keyword>
<evidence type="ECO:0000313" key="1">
    <source>
        <dbReference type="EMBL" id="MBK1703739.1"/>
    </source>
</evidence>
<evidence type="ECO:0000313" key="2">
    <source>
        <dbReference type="Proteomes" id="UP001296776"/>
    </source>
</evidence>
<comment type="caution">
    <text evidence="1">The sequence shown here is derived from an EMBL/GenBank/DDBJ whole genome shotgun (WGS) entry which is preliminary data.</text>
</comment>
<dbReference type="EMBL" id="NRSJ01000004">
    <property type="protein sequence ID" value="MBK1703739.1"/>
    <property type="molecule type" value="Genomic_DNA"/>
</dbReference>